<feature type="transmembrane region" description="Helical" evidence="1">
    <location>
        <begin position="315"/>
        <end position="336"/>
    </location>
</feature>
<feature type="transmembrane region" description="Helical" evidence="1">
    <location>
        <begin position="427"/>
        <end position="450"/>
    </location>
</feature>
<dbReference type="RefSeq" id="WP_011998746.1">
    <property type="nucleotide sequence ID" value="NC_009776.1"/>
</dbReference>
<protein>
    <recommendedName>
        <fullName evidence="4">DUF2029 domain-containing protein</fullName>
    </recommendedName>
</protein>
<dbReference type="eggNOG" id="arCOG06688">
    <property type="taxonomic scope" value="Archaea"/>
</dbReference>
<dbReference type="EMBL" id="CP000816">
    <property type="protein sequence ID" value="ABU81894.1"/>
    <property type="molecule type" value="Genomic_DNA"/>
</dbReference>
<organism evidence="2 3">
    <name type="scientific">Ignicoccus hospitalis (strain KIN4/I / DSM 18386 / JCM 14125)</name>
    <dbReference type="NCBI Taxonomy" id="453591"/>
    <lineage>
        <taxon>Archaea</taxon>
        <taxon>Thermoproteota</taxon>
        <taxon>Thermoprotei</taxon>
        <taxon>Desulfurococcales</taxon>
        <taxon>Desulfurococcaceae</taxon>
        <taxon>Ignicoccus</taxon>
    </lineage>
</organism>
<keyword evidence="1" id="KW-0472">Membrane</keyword>
<accession>A8AAE2</accession>
<evidence type="ECO:0000256" key="1">
    <source>
        <dbReference type="SAM" id="Phobius"/>
    </source>
</evidence>
<keyword evidence="1" id="KW-1133">Transmembrane helix</keyword>
<feature type="transmembrane region" description="Helical" evidence="1">
    <location>
        <begin position="92"/>
        <end position="111"/>
    </location>
</feature>
<feature type="transmembrane region" description="Helical" evidence="1">
    <location>
        <begin position="132"/>
        <end position="154"/>
    </location>
</feature>
<reference evidence="2 3" key="1">
    <citation type="journal article" date="2008" name="Genome Biol.">
        <title>A genomic analysis of the archaeal system Ignicoccus hospitalis-Nanoarchaeum equitans.</title>
        <authorList>
            <person name="Podar M."/>
            <person name="Anderson I."/>
            <person name="Makarova K.S."/>
            <person name="Elkins J.G."/>
            <person name="Ivanova N."/>
            <person name="Wall M.A."/>
            <person name="Lykidis A."/>
            <person name="Mavromatis K."/>
            <person name="Sun H."/>
            <person name="Hudson M.E."/>
            <person name="Chen W."/>
            <person name="Deciu C."/>
            <person name="Hutchison D."/>
            <person name="Eads J.R."/>
            <person name="Anderson A."/>
            <person name="Fernandes F."/>
            <person name="Szeto E."/>
            <person name="Lapidus A."/>
            <person name="Kyrpides N.C."/>
            <person name="Saier M.H.Jr."/>
            <person name="Richardson P.M."/>
            <person name="Rachel R."/>
            <person name="Huber H."/>
            <person name="Eisen J.A."/>
            <person name="Koonin E.V."/>
            <person name="Keller M."/>
            <person name="Stetter K.O."/>
        </authorList>
    </citation>
    <scope>NUCLEOTIDE SEQUENCE [LARGE SCALE GENOMIC DNA]</scope>
    <source>
        <strain evidence="3">KIN4/I / DSM 18386 / JCM 14125</strain>
    </source>
</reference>
<evidence type="ECO:0000313" key="2">
    <source>
        <dbReference type="EMBL" id="ABU81894.1"/>
    </source>
</evidence>
<proteinExistence type="predicted"/>
<sequence>MRAKGSPTFAALAALAIIAFAISGNAWDTFVFIKSAILVCEGQDAYSYSEWVGARLPGIGPMWIAYPPLPILLWLPPVCALRALNVPLSLPYLWAIKLPSVLALITSALVAEKVRRGSWKYVIFNPVSLSAVFLHGMFDSITALFVLLSILLVISNKTVVGGLSYGLALTSKQHSLILLPSLAFSFLKKKDVVSLGKFVIGAFVSFASVILLYGFLTGEGTSSLRDLIAVTVFHANRPPNALGFGGFPEVSLYTDVLGGYSGNLANAVLMHGSAVTLHSVITPVSALYVPMLLAVSYLFELPTAAFLAYVTYIQLTYVGALQHLVVPATLLPIVLNDKKFVKYFTLSFLLYSLAHVIAFWDIFPMIFSPLFLASFDLWLSKLSRISDVVLPGWDMAFKLSGSLLTVAGLLVLLYATFRLLELKRRALGVAFIATYLIEMTILILMLKWYASSSELPAAKLGERLCAVYPWENVEFPGERLGDYLFTKSVPPKEGYFSLVKPITDEVAESAAKGGFRVLVIARLDSLRSYEVSDLLASLTLGGVEWAWGVVVSDEDKYYIDGVASAPLKDVGRLAEIIRRNVPLKGYFELGGILGFLNQTIMKIEVHEYEYPTVDGKPIVYVIPEDASPSSIKEVVRELSEKGLAPVVVTNVEFANVKSDKRCMVNLFRVSELSTS</sequence>
<keyword evidence="1" id="KW-0812">Transmembrane</keyword>
<dbReference type="GeneID" id="5561903"/>
<dbReference type="OrthoDB" id="385324at2157"/>
<evidence type="ECO:0008006" key="4">
    <source>
        <dbReference type="Google" id="ProtNLM"/>
    </source>
</evidence>
<dbReference type="Proteomes" id="UP000000262">
    <property type="component" value="Chromosome"/>
</dbReference>
<dbReference type="KEGG" id="iho:Igni_0712"/>
<dbReference type="AlphaFoldDB" id="A8AAE2"/>
<keyword evidence="3" id="KW-1185">Reference proteome</keyword>
<dbReference type="STRING" id="453591.Igni_0712"/>
<gene>
    <name evidence="2" type="ordered locus">Igni_0712</name>
</gene>
<feature type="transmembrane region" description="Helical" evidence="1">
    <location>
        <begin position="287"/>
        <end position="309"/>
    </location>
</feature>
<feature type="transmembrane region" description="Helical" evidence="1">
    <location>
        <begin position="348"/>
        <end position="375"/>
    </location>
</feature>
<feature type="transmembrane region" description="Helical" evidence="1">
    <location>
        <begin position="395"/>
        <end position="415"/>
    </location>
</feature>
<name>A8AAE2_IGNH4</name>
<evidence type="ECO:0000313" key="3">
    <source>
        <dbReference type="Proteomes" id="UP000000262"/>
    </source>
</evidence>
<dbReference type="HOGENOM" id="CLU_406902_0_0_2"/>
<feature type="transmembrane region" description="Helical" evidence="1">
    <location>
        <begin position="198"/>
        <end position="216"/>
    </location>
</feature>